<evidence type="ECO:0000313" key="2">
    <source>
        <dbReference type="EMBL" id="RXT48548.1"/>
    </source>
</evidence>
<name>A0A4Q1V9W3_9BRAD</name>
<comment type="caution">
    <text evidence="2">The sequence shown here is derived from an EMBL/GenBank/DDBJ whole genome shotgun (WGS) entry which is preliminary data.</text>
</comment>
<keyword evidence="3" id="KW-1185">Reference proteome</keyword>
<dbReference type="Pfam" id="PF12760">
    <property type="entry name" value="Zn_ribbon_IS1595"/>
    <property type="match status" value="1"/>
</dbReference>
<dbReference type="PANTHER" id="PTHR47163">
    <property type="entry name" value="DDE_TNP_IS1595 DOMAIN-CONTAINING PROTEIN"/>
    <property type="match status" value="1"/>
</dbReference>
<dbReference type="InterPro" id="IPR024442">
    <property type="entry name" value="Transposase_Zn_ribbon"/>
</dbReference>
<gene>
    <name evidence="2" type="ORF">B5V03_11455</name>
</gene>
<evidence type="ECO:0000313" key="3">
    <source>
        <dbReference type="Proteomes" id="UP000290819"/>
    </source>
</evidence>
<evidence type="ECO:0000259" key="1">
    <source>
        <dbReference type="SMART" id="SM01126"/>
    </source>
</evidence>
<dbReference type="OrthoDB" id="271821at2"/>
<reference evidence="2 3" key="1">
    <citation type="submission" date="2017-03" db="EMBL/GenBank/DDBJ databases">
        <authorList>
            <person name="Safronova V.I."/>
            <person name="Sazanova A.L."/>
            <person name="Chirak E.R."/>
        </authorList>
    </citation>
    <scope>NUCLEOTIDE SEQUENCE [LARGE SCALE GENOMIC DNA]</scope>
    <source>
        <strain evidence="2 3">Opo-243</strain>
    </source>
</reference>
<proteinExistence type="predicted"/>
<sequence>MRSTETVGLMSQHFLLTAKARSLSLAKVARLSDEEAYQTFKLIRWASTEGEPVCPRCGCVATYTYATRKLFKCKGCNHQFSVTSGTIFASRKLPIRDYLLAIAIFVNGAKGHAALQLSRDLDCQYKTAFVMAHKIREAMASEANGATVSGTVEVDGAYFGGHVRPANNKANRRDRRLVQNQTGKRRVVVIMRERGGRTLPFVFKSEDASVVTIARTVQPGSTVHADEAAHWDALHARFLTKRINHSEAYSDGEACTNQAESFFSRLRRAEIGIHHHIAGPYLAAYASEMAWRENNSRISNGEQYLMATDAALQHPVSRQWKGYWQRSWR</sequence>
<dbReference type="InterPro" id="IPR024445">
    <property type="entry name" value="Tnp_ISXO2-like"/>
</dbReference>
<feature type="domain" description="ISXO2-like transposase" evidence="1">
    <location>
        <begin position="147"/>
        <end position="294"/>
    </location>
</feature>
<dbReference type="Proteomes" id="UP000290819">
    <property type="component" value="Unassembled WGS sequence"/>
</dbReference>
<dbReference type="SMART" id="SM01126">
    <property type="entry name" value="DDE_Tnp_IS1595"/>
    <property type="match status" value="1"/>
</dbReference>
<protein>
    <submittedName>
        <fullName evidence="2">IS1595 family transposase</fullName>
    </submittedName>
</protein>
<organism evidence="2 3">
    <name type="scientific">Bradyrhizobium betae</name>
    <dbReference type="NCBI Taxonomy" id="244734"/>
    <lineage>
        <taxon>Bacteria</taxon>
        <taxon>Pseudomonadati</taxon>
        <taxon>Pseudomonadota</taxon>
        <taxon>Alphaproteobacteria</taxon>
        <taxon>Hyphomicrobiales</taxon>
        <taxon>Nitrobacteraceae</taxon>
        <taxon>Bradyrhizobium</taxon>
    </lineage>
</organism>
<dbReference type="InterPro" id="IPR053164">
    <property type="entry name" value="IS1016-like_transposase"/>
</dbReference>
<accession>A0A4Q1V9W3</accession>
<dbReference type="PANTHER" id="PTHR47163:SF2">
    <property type="entry name" value="SI:DKEY-17M8.2"/>
    <property type="match status" value="1"/>
</dbReference>
<dbReference type="EMBL" id="MZXW01000016">
    <property type="protein sequence ID" value="RXT48548.1"/>
    <property type="molecule type" value="Genomic_DNA"/>
</dbReference>
<dbReference type="NCBIfam" id="NF033547">
    <property type="entry name" value="transpos_IS1595"/>
    <property type="match status" value="1"/>
</dbReference>
<dbReference type="Pfam" id="PF12762">
    <property type="entry name" value="DDE_Tnp_IS1595"/>
    <property type="match status" value="1"/>
</dbReference>
<dbReference type="AlphaFoldDB" id="A0A4Q1V9W3"/>